<protein>
    <recommendedName>
        <fullName evidence="8">Necrosis inducing-like protein NPP1 type</fullName>
    </recommendedName>
</protein>
<dbReference type="PANTHER" id="PTHR33657:SF8">
    <property type="entry name" value="DOMAIN PROTEIN, PUTATIVE (AFU_ORTHOLOGUE AFUA_5G00600)-RELATED"/>
    <property type="match status" value="1"/>
</dbReference>
<dbReference type="AlphaFoldDB" id="A0A3F2RYN1"/>
<organism evidence="6 7">
    <name type="scientific">Phytophthora kernoviae</name>
    <dbReference type="NCBI Taxonomy" id="325452"/>
    <lineage>
        <taxon>Eukaryota</taxon>
        <taxon>Sar</taxon>
        <taxon>Stramenopiles</taxon>
        <taxon>Oomycota</taxon>
        <taxon>Peronosporomycetes</taxon>
        <taxon>Peronosporales</taxon>
        <taxon>Peronosporaceae</taxon>
        <taxon>Phytophthora</taxon>
    </lineage>
</organism>
<evidence type="ECO:0000313" key="6">
    <source>
        <dbReference type="EMBL" id="RLN65929.1"/>
    </source>
</evidence>
<dbReference type="PIRSF" id="PIRSF029958">
    <property type="entry name" value="Necrosis-inducing_protein"/>
    <property type="match status" value="1"/>
</dbReference>
<evidence type="ECO:0000256" key="5">
    <source>
        <dbReference type="SAM" id="SignalP"/>
    </source>
</evidence>
<sequence>MKLFAVFCSAAAALSAAEAVTIGHDKVQPFPQPDPVTVSEKAAVKFKPSLRIDSGCHSYPAVNAAGEIISIFRKGRRHDWVNVVVWLDNPAADKPTMIGVSPSSYVSSYSKYTPPPVDGLNGMSCMINYLTDANNHGYHTVDTTWKRGGEFQDLVMWEQLTDAARISLNETEFGETAQVPFIDENFVANLEKAWPY</sequence>
<feature type="signal peptide" evidence="5">
    <location>
        <begin position="1"/>
        <end position="19"/>
    </location>
</feature>
<comment type="caution">
    <text evidence="6">The sequence shown here is derived from an EMBL/GenBank/DDBJ whole genome shotgun (WGS) entry which is preliminary data.</text>
</comment>
<reference evidence="6 7" key="1">
    <citation type="submission" date="2018-07" db="EMBL/GenBank/DDBJ databases">
        <title>Genome sequencing of oomycete isolates from Chile give support for New Zealand origin for Phytophthora kernoviae and make available the first Nothophytophthora sp. genome.</title>
        <authorList>
            <person name="Studholme D.J."/>
            <person name="Sanfuentes E."/>
            <person name="Panda P."/>
            <person name="Hill R."/>
            <person name="Sambles C."/>
            <person name="Grant M."/>
            <person name="Williams N.M."/>
            <person name="Mcdougal R.L."/>
        </authorList>
    </citation>
    <scope>NUCLEOTIDE SEQUENCE [LARGE SCALE GENOMIC DNA]</scope>
    <source>
        <strain evidence="6">Chile6</strain>
    </source>
</reference>
<comment type="subcellular location">
    <subcellularLocation>
        <location evidence="1">Secreted</location>
    </subcellularLocation>
</comment>
<keyword evidence="3" id="KW-0964">Secreted</keyword>
<keyword evidence="5" id="KW-0732">Signal</keyword>
<evidence type="ECO:0000256" key="1">
    <source>
        <dbReference type="ARBA" id="ARBA00004613"/>
    </source>
</evidence>
<proteinExistence type="inferred from homology"/>
<evidence type="ECO:0000256" key="4">
    <source>
        <dbReference type="ARBA" id="ARBA00023026"/>
    </source>
</evidence>
<comment type="similarity">
    <text evidence="2">Belongs to the Necrosis inducing protein (NPP1) family.</text>
</comment>
<keyword evidence="4" id="KW-0843">Virulence</keyword>
<gene>
    <name evidence="6" type="ORF">BBP00_00002569</name>
</gene>
<name>A0A3F2RYN1_9STRA</name>
<accession>A0A3F2RYN1</accession>
<evidence type="ECO:0000313" key="7">
    <source>
        <dbReference type="Proteomes" id="UP000277300"/>
    </source>
</evidence>
<dbReference type="Proteomes" id="UP000277300">
    <property type="component" value="Unassembled WGS sequence"/>
</dbReference>
<dbReference type="InterPro" id="IPR008701">
    <property type="entry name" value="NPP1"/>
</dbReference>
<feature type="chain" id="PRO_5017654435" description="Necrosis inducing-like protein NPP1 type" evidence="5">
    <location>
        <begin position="20"/>
        <end position="196"/>
    </location>
</feature>
<dbReference type="EMBL" id="MBDO02000045">
    <property type="protein sequence ID" value="RLN65929.1"/>
    <property type="molecule type" value="Genomic_DNA"/>
</dbReference>
<dbReference type="GO" id="GO:0005576">
    <property type="term" value="C:extracellular region"/>
    <property type="evidence" value="ECO:0007669"/>
    <property type="project" value="UniProtKB-SubCell"/>
</dbReference>
<evidence type="ECO:0000256" key="2">
    <source>
        <dbReference type="ARBA" id="ARBA00009520"/>
    </source>
</evidence>
<dbReference type="Pfam" id="PF05630">
    <property type="entry name" value="NPP1"/>
    <property type="match status" value="2"/>
</dbReference>
<evidence type="ECO:0008006" key="8">
    <source>
        <dbReference type="Google" id="ProtNLM"/>
    </source>
</evidence>
<evidence type="ECO:0000256" key="3">
    <source>
        <dbReference type="ARBA" id="ARBA00022525"/>
    </source>
</evidence>
<dbReference type="PANTHER" id="PTHR33657">
    <property type="entry name" value="DOMAIN PROTEIN, PUTATIVE (AFU_ORTHOLOGUE AFUA_5G00600)-RELATED"/>
    <property type="match status" value="1"/>
</dbReference>
<dbReference type="OrthoDB" id="89316at2759"/>